<dbReference type="Proteomes" id="UP001365542">
    <property type="component" value="Unassembled WGS sequence"/>
</dbReference>
<evidence type="ECO:0000313" key="2">
    <source>
        <dbReference type="Proteomes" id="UP001365542"/>
    </source>
</evidence>
<dbReference type="EMBL" id="JAVHJO010000014">
    <property type="protein sequence ID" value="KAK6528796.1"/>
    <property type="molecule type" value="Genomic_DNA"/>
</dbReference>
<proteinExistence type="predicted"/>
<evidence type="ECO:0008006" key="3">
    <source>
        <dbReference type="Google" id="ProtNLM"/>
    </source>
</evidence>
<gene>
    <name evidence="1" type="ORF">TWF694_004032</name>
</gene>
<organism evidence="1 2">
    <name type="scientific">Orbilia ellipsospora</name>
    <dbReference type="NCBI Taxonomy" id="2528407"/>
    <lineage>
        <taxon>Eukaryota</taxon>
        <taxon>Fungi</taxon>
        <taxon>Dikarya</taxon>
        <taxon>Ascomycota</taxon>
        <taxon>Pezizomycotina</taxon>
        <taxon>Orbiliomycetes</taxon>
        <taxon>Orbiliales</taxon>
        <taxon>Orbiliaceae</taxon>
        <taxon>Orbilia</taxon>
    </lineage>
</organism>
<dbReference type="AlphaFoldDB" id="A0AAV9WWU3"/>
<comment type="caution">
    <text evidence="1">The sequence shown here is derived from an EMBL/GenBank/DDBJ whole genome shotgun (WGS) entry which is preliminary data.</text>
</comment>
<accession>A0AAV9WWU3</accession>
<evidence type="ECO:0000313" key="1">
    <source>
        <dbReference type="EMBL" id="KAK6528796.1"/>
    </source>
</evidence>
<name>A0AAV9WWU3_9PEZI</name>
<keyword evidence="2" id="KW-1185">Reference proteome</keyword>
<protein>
    <recommendedName>
        <fullName evidence="3">SprT-like domain-containing protein</fullName>
    </recommendedName>
</protein>
<sequence length="287" mass="32299">MPSLYRLQTGPTFPHNIQDVTCLPILQRDLDYEPLSTAWRIALCILRSPSGRAALFQVILGVLDGLFPATAIKKLNSFMAELDADEIGAIDKYKLIADSRRPRSVMRETPRAHSWVCVNRFYVKSIESTMGTEESRLRALLAITIVHELAHCLVTYLGYPSGTRTPPQVNHNATRTSLDIGEAGRFLEGLLWGGPIEWSRPDPGHYLGNAFILEGDLTARMVSRRQIEQIGEYHNFTQPLEIGGRLRLEPPSPYLKTVYPQLKGFENLVNFELDDNPLPPHLQGELI</sequence>
<reference evidence="1 2" key="1">
    <citation type="submission" date="2019-10" db="EMBL/GenBank/DDBJ databases">
        <authorList>
            <person name="Palmer J.M."/>
        </authorList>
    </citation>
    <scope>NUCLEOTIDE SEQUENCE [LARGE SCALE GENOMIC DNA]</scope>
    <source>
        <strain evidence="1 2">TWF694</strain>
    </source>
</reference>